<feature type="domain" description="Xylose isomerase-like TIM barrel" evidence="1">
    <location>
        <begin position="50"/>
        <end position="255"/>
    </location>
</feature>
<comment type="caution">
    <text evidence="2">The sequence shown here is derived from an EMBL/GenBank/DDBJ whole genome shotgun (WGS) entry which is preliminary data.</text>
</comment>
<evidence type="ECO:0000259" key="1">
    <source>
        <dbReference type="Pfam" id="PF01261"/>
    </source>
</evidence>
<organism evidence="2 3">
    <name type="scientific">Paenibacillus dendrobii</name>
    <dbReference type="NCBI Taxonomy" id="2691084"/>
    <lineage>
        <taxon>Bacteria</taxon>
        <taxon>Bacillati</taxon>
        <taxon>Bacillota</taxon>
        <taxon>Bacilli</taxon>
        <taxon>Bacillales</taxon>
        <taxon>Paenibacillaceae</taxon>
        <taxon>Paenibacillus</taxon>
    </lineage>
</organism>
<dbReference type="Pfam" id="PF01261">
    <property type="entry name" value="AP_endonuc_2"/>
    <property type="match status" value="1"/>
</dbReference>
<dbReference type="Gene3D" id="3.20.20.150">
    <property type="entry name" value="Divalent-metal-dependent TIM barrel enzymes"/>
    <property type="match status" value="1"/>
</dbReference>
<dbReference type="InterPro" id="IPR050312">
    <property type="entry name" value="IolE/XylAMocC-like"/>
</dbReference>
<dbReference type="PANTHER" id="PTHR12110:SF53">
    <property type="entry name" value="BLR5974 PROTEIN"/>
    <property type="match status" value="1"/>
</dbReference>
<gene>
    <name evidence="2" type="ORF">GRF59_04845</name>
</gene>
<accession>A0A7X3IFI3</accession>
<dbReference type="Proteomes" id="UP000460318">
    <property type="component" value="Unassembled WGS sequence"/>
</dbReference>
<reference evidence="2 3" key="1">
    <citation type="submission" date="2019-12" db="EMBL/GenBank/DDBJ databases">
        <title>Paenibacillus sp. nov., an endophytic bacterium isolated from the stem of Dendrobium.</title>
        <authorList>
            <person name="Zhao R."/>
        </authorList>
    </citation>
    <scope>NUCLEOTIDE SEQUENCE [LARGE SCALE GENOMIC DNA]</scope>
    <source>
        <strain evidence="2 3">HJL G12</strain>
    </source>
</reference>
<name>A0A7X3IFI3_9BACL</name>
<dbReference type="RefSeq" id="WP_160496505.1">
    <property type="nucleotide sequence ID" value="NZ_WUBI01000001.1"/>
</dbReference>
<proteinExistence type="predicted"/>
<dbReference type="InterPro" id="IPR036237">
    <property type="entry name" value="Xyl_isomerase-like_sf"/>
</dbReference>
<sequence>MPFLSLTTWSLHRNLGPLRWTYWDEGNQRQGTVIDEQPETISLLDLPQMLHDQGFQAMEICHFHFPDTSDAYLKELRESIERSDIRFYTLLADYGDITNPDEQRREADMNWLKNWIDIASAVGAERIRIIAGDADPDDEAAVRLAGEQLGRLIDYASDKHVRIITENFHDLTSTAANCITLLDGCDGALGLTTDFGNFAGAGKLEELGATIPRSESIHAKAITDEKGNLDEEEFRGCMALVRSSGYEGPITLVYDGPGDMWEGVHRVKALVEPYL</sequence>
<keyword evidence="3" id="KW-1185">Reference proteome</keyword>
<dbReference type="EMBL" id="WUBI01000001">
    <property type="protein sequence ID" value="MWV42948.1"/>
    <property type="molecule type" value="Genomic_DNA"/>
</dbReference>
<dbReference type="PANTHER" id="PTHR12110">
    <property type="entry name" value="HYDROXYPYRUVATE ISOMERASE"/>
    <property type="match status" value="1"/>
</dbReference>
<protein>
    <submittedName>
        <fullName evidence="2">TIM barrel protein</fullName>
    </submittedName>
</protein>
<evidence type="ECO:0000313" key="2">
    <source>
        <dbReference type="EMBL" id="MWV42948.1"/>
    </source>
</evidence>
<dbReference type="SUPFAM" id="SSF51658">
    <property type="entry name" value="Xylose isomerase-like"/>
    <property type="match status" value="1"/>
</dbReference>
<dbReference type="AlphaFoldDB" id="A0A7X3IFI3"/>
<evidence type="ECO:0000313" key="3">
    <source>
        <dbReference type="Proteomes" id="UP000460318"/>
    </source>
</evidence>
<dbReference type="InterPro" id="IPR013022">
    <property type="entry name" value="Xyl_isomerase-like_TIM-brl"/>
</dbReference>